<keyword evidence="6 11" id="KW-0479">Metal-binding</keyword>
<comment type="subcellular location">
    <subcellularLocation>
        <location evidence="1 11">Plastid</location>
        <location evidence="1 11">Chloroplast</location>
    </subcellularLocation>
</comment>
<organism evidence="12 13">
    <name type="scientific">Symbiochloris irregularis</name>
    <dbReference type="NCBI Taxonomy" id="706552"/>
    <lineage>
        <taxon>Eukaryota</taxon>
        <taxon>Viridiplantae</taxon>
        <taxon>Chlorophyta</taxon>
        <taxon>core chlorophytes</taxon>
        <taxon>Trebouxiophyceae</taxon>
        <taxon>Trebouxiales</taxon>
        <taxon>Trebouxiaceae</taxon>
        <taxon>Symbiochloris</taxon>
    </lineage>
</organism>
<dbReference type="NCBIfam" id="TIGR00079">
    <property type="entry name" value="pept_deformyl"/>
    <property type="match status" value="1"/>
</dbReference>
<dbReference type="InterPro" id="IPR036821">
    <property type="entry name" value="Peptide_deformylase_sf"/>
</dbReference>
<dbReference type="NCBIfam" id="NF001159">
    <property type="entry name" value="PRK00150.1-3"/>
    <property type="match status" value="1"/>
</dbReference>
<dbReference type="Proteomes" id="UP001465755">
    <property type="component" value="Unassembled WGS sequence"/>
</dbReference>
<evidence type="ECO:0000256" key="10">
    <source>
        <dbReference type="ARBA" id="ARBA00023004"/>
    </source>
</evidence>
<evidence type="ECO:0000256" key="1">
    <source>
        <dbReference type="ARBA" id="ARBA00004229"/>
    </source>
</evidence>
<keyword evidence="13" id="KW-1185">Reference proteome</keyword>
<sequence length="253" mass="28407">MSLSGALVPSTVRPWCALRSSCHRFPCQQTYFRRTATGRSSLRPTAAGRGFGATTVEEATDAPPVDKLEWRAPLSILKYPDPRLRAANGRITVFDHVLEKFAADLFDCMYRGDDGVGLAAPQVGVNVRLMVFNETGKRGAKEELVLVNPKIVSTNKQNSWYEEGCLSFPKIFADVERPTQVKVKAQALDGSKFTVTLTGFNARIFQHEYDHLQGVLYHDRMTKDILTGILPKLQRLERDFESQYPHVTFRKAA</sequence>
<dbReference type="PANTHER" id="PTHR10458:SF22">
    <property type="entry name" value="PEPTIDE DEFORMYLASE"/>
    <property type="match status" value="1"/>
</dbReference>
<accession>A0AAW1NQM6</accession>
<keyword evidence="9 11" id="KW-0809">Transit peptide</keyword>
<evidence type="ECO:0000256" key="2">
    <source>
        <dbReference type="ARBA" id="ARBA00010759"/>
    </source>
</evidence>
<comment type="function">
    <text evidence="11">Removes the formyl group from the N-terminal Met of newly synthesized proteins.</text>
</comment>
<keyword evidence="8 11" id="KW-0648">Protein biosynthesis</keyword>
<evidence type="ECO:0000313" key="13">
    <source>
        <dbReference type="Proteomes" id="UP001465755"/>
    </source>
</evidence>
<evidence type="ECO:0000256" key="4">
    <source>
        <dbReference type="ARBA" id="ARBA00022528"/>
    </source>
</evidence>
<evidence type="ECO:0000256" key="9">
    <source>
        <dbReference type="ARBA" id="ARBA00022946"/>
    </source>
</evidence>
<evidence type="ECO:0000256" key="11">
    <source>
        <dbReference type="RuleBase" id="RU362111"/>
    </source>
</evidence>
<dbReference type="HAMAP" id="MF_00163">
    <property type="entry name" value="Pep_deformylase"/>
    <property type="match status" value="1"/>
</dbReference>
<dbReference type="EC" id="3.5.1.88" evidence="3 11"/>
<dbReference type="GO" id="GO:0042586">
    <property type="term" value="F:peptide deformylase activity"/>
    <property type="evidence" value="ECO:0007669"/>
    <property type="project" value="UniProtKB-EC"/>
</dbReference>
<dbReference type="AlphaFoldDB" id="A0AAW1NQM6"/>
<proteinExistence type="inferred from homology"/>
<evidence type="ECO:0000256" key="3">
    <source>
        <dbReference type="ARBA" id="ARBA00012175"/>
    </source>
</evidence>
<dbReference type="CDD" id="cd00487">
    <property type="entry name" value="Pep_deformylase"/>
    <property type="match status" value="1"/>
</dbReference>
<dbReference type="SUPFAM" id="SSF56420">
    <property type="entry name" value="Peptide deformylase"/>
    <property type="match status" value="1"/>
</dbReference>
<gene>
    <name evidence="12" type="ORF">WJX73_007885</name>
</gene>
<keyword evidence="5 11" id="KW-0934">Plastid</keyword>
<evidence type="ECO:0000256" key="7">
    <source>
        <dbReference type="ARBA" id="ARBA00022801"/>
    </source>
</evidence>
<dbReference type="PRINTS" id="PR01576">
    <property type="entry name" value="PDEFORMYLASE"/>
</dbReference>
<evidence type="ECO:0000256" key="8">
    <source>
        <dbReference type="ARBA" id="ARBA00022917"/>
    </source>
</evidence>
<evidence type="ECO:0000256" key="6">
    <source>
        <dbReference type="ARBA" id="ARBA00022723"/>
    </source>
</evidence>
<dbReference type="GO" id="GO:0006412">
    <property type="term" value="P:translation"/>
    <property type="evidence" value="ECO:0007669"/>
    <property type="project" value="UniProtKB-KW"/>
</dbReference>
<dbReference type="GO" id="GO:0046872">
    <property type="term" value="F:metal ion binding"/>
    <property type="evidence" value="ECO:0007669"/>
    <property type="project" value="UniProtKB-KW"/>
</dbReference>
<evidence type="ECO:0000313" key="12">
    <source>
        <dbReference type="EMBL" id="KAK9795524.1"/>
    </source>
</evidence>
<reference evidence="12 13" key="1">
    <citation type="journal article" date="2024" name="Nat. Commun.">
        <title>Phylogenomics reveals the evolutionary origins of lichenization in chlorophyte algae.</title>
        <authorList>
            <person name="Puginier C."/>
            <person name="Libourel C."/>
            <person name="Otte J."/>
            <person name="Skaloud P."/>
            <person name="Haon M."/>
            <person name="Grisel S."/>
            <person name="Petersen M."/>
            <person name="Berrin J.G."/>
            <person name="Delaux P.M."/>
            <person name="Dal Grande F."/>
            <person name="Keller J."/>
        </authorList>
    </citation>
    <scope>NUCLEOTIDE SEQUENCE [LARGE SCALE GENOMIC DNA]</scope>
    <source>
        <strain evidence="12 13">SAG 2036</strain>
    </source>
</reference>
<dbReference type="FunFam" id="3.90.45.10:FF:000006">
    <property type="entry name" value="Peptide deformylase"/>
    <property type="match status" value="1"/>
</dbReference>
<dbReference type="GO" id="GO:0009507">
    <property type="term" value="C:chloroplast"/>
    <property type="evidence" value="ECO:0007669"/>
    <property type="project" value="UniProtKB-SubCell"/>
</dbReference>
<comment type="catalytic activity">
    <reaction evidence="11">
        <text>N-terminal N-formyl-L-methionyl-[peptide] + H2O = N-terminal L-methionyl-[peptide] + formate</text>
        <dbReference type="Rhea" id="RHEA:24420"/>
        <dbReference type="Rhea" id="RHEA-COMP:10639"/>
        <dbReference type="Rhea" id="RHEA-COMP:10640"/>
        <dbReference type="ChEBI" id="CHEBI:15377"/>
        <dbReference type="ChEBI" id="CHEBI:15740"/>
        <dbReference type="ChEBI" id="CHEBI:49298"/>
        <dbReference type="ChEBI" id="CHEBI:64731"/>
        <dbReference type="EC" id="3.5.1.88"/>
    </reaction>
</comment>
<dbReference type="Pfam" id="PF01327">
    <property type="entry name" value="Pep_deformylase"/>
    <property type="match status" value="1"/>
</dbReference>
<comment type="caution">
    <text evidence="12">The sequence shown here is derived from an EMBL/GenBank/DDBJ whole genome shotgun (WGS) entry which is preliminary data.</text>
</comment>
<dbReference type="EMBL" id="JALJOQ010000128">
    <property type="protein sequence ID" value="KAK9795524.1"/>
    <property type="molecule type" value="Genomic_DNA"/>
</dbReference>
<keyword evidence="4 11" id="KW-0150">Chloroplast</keyword>
<evidence type="ECO:0000256" key="5">
    <source>
        <dbReference type="ARBA" id="ARBA00022640"/>
    </source>
</evidence>
<protein>
    <recommendedName>
        <fullName evidence="3 11">Peptide deformylase</fullName>
        <ecNumber evidence="3 11">3.5.1.88</ecNumber>
    </recommendedName>
</protein>
<comment type="similarity">
    <text evidence="2 11">Belongs to the polypeptide deformylase family.</text>
</comment>
<name>A0AAW1NQM6_9CHLO</name>
<keyword evidence="7 11" id="KW-0378">Hydrolase</keyword>
<dbReference type="Gene3D" id="3.90.45.10">
    <property type="entry name" value="Peptide deformylase"/>
    <property type="match status" value="1"/>
</dbReference>
<keyword evidence="10" id="KW-0408">Iron</keyword>
<dbReference type="InterPro" id="IPR023635">
    <property type="entry name" value="Peptide_deformylase"/>
</dbReference>
<dbReference type="PANTHER" id="PTHR10458">
    <property type="entry name" value="PEPTIDE DEFORMYLASE"/>
    <property type="match status" value="1"/>
</dbReference>